<keyword evidence="3" id="KW-0378">Hydrolase</keyword>
<dbReference type="InterPro" id="IPR029021">
    <property type="entry name" value="Prot-tyrosine_phosphatase-like"/>
</dbReference>
<proteinExistence type="inferred from homology"/>
<evidence type="ECO:0000259" key="6">
    <source>
        <dbReference type="PROSITE" id="PS50056"/>
    </source>
</evidence>
<keyword evidence="8" id="KW-1185">Reference proteome</keyword>
<dbReference type="PANTHER" id="PTHR19134:SF562">
    <property type="entry name" value="PROTEIN-TYROSINE-PHOSPHATASE"/>
    <property type="match status" value="1"/>
</dbReference>
<dbReference type="EMBL" id="JAODUP010000839">
    <property type="protein sequence ID" value="KAK2143470.1"/>
    <property type="molecule type" value="Genomic_DNA"/>
</dbReference>
<dbReference type="InterPro" id="IPR003595">
    <property type="entry name" value="Tyr_Pase_cat"/>
</dbReference>
<dbReference type="Gene3D" id="3.90.190.10">
    <property type="entry name" value="Protein tyrosine phosphatase superfamily"/>
    <property type="match status" value="2"/>
</dbReference>
<dbReference type="InterPro" id="IPR050348">
    <property type="entry name" value="Protein-Tyr_Phosphatase"/>
</dbReference>
<comment type="caution">
    <text evidence="7">The sequence shown here is derived from an EMBL/GenBank/DDBJ whole genome shotgun (WGS) entry which is preliminary data.</text>
</comment>
<evidence type="ECO:0000313" key="8">
    <source>
        <dbReference type="Proteomes" id="UP001208570"/>
    </source>
</evidence>
<accession>A0AAD9MS70</accession>
<dbReference type="InterPro" id="IPR000387">
    <property type="entry name" value="Tyr_Pase_dom"/>
</dbReference>
<evidence type="ECO:0000256" key="3">
    <source>
        <dbReference type="ARBA" id="ARBA00022801"/>
    </source>
</evidence>
<dbReference type="SUPFAM" id="SSF52799">
    <property type="entry name" value="(Phosphotyrosine protein) phosphatases II"/>
    <property type="match status" value="2"/>
</dbReference>
<evidence type="ECO:0000256" key="4">
    <source>
        <dbReference type="ARBA" id="ARBA00022912"/>
    </source>
</evidence>
<dbReference type="PANTHER" id="PTHR19134">
    <property type="entry name" value="RECEPTOR-TYPE TYROSINE-PROTEIN PHOSPHATASE"/>
    <property type="match status" value="1"/>
</dbReference>
<evidence type="ECO:0000259" key="5">
    <source>
        <dbReference type="PROSITE" id="PS50055"/>
    </source>
</evidence>
<dbReference type="AlphaFoldDB" id="A0AAD9MS70"/>
<dbReference type="InterPro" id="IPR000242">
    <property type="entry name" value="PTP_cat"/>
</dbReference>
<dbReference type="SMART" id="SM00194">
    <property type="entry name" value="PTPc"/>
    <property type="match status" value="1"/>
</dbReference>
<evidence type="ECO:0000256" key="1">
    <source>
        <dbReference type="ARBA" id="ARBA00009580"/>
    </source>
</evidence>
<dbReference type="PRINTS" id="PR00700">
    <property type="entry name" value="PRTYPHPHTASE"/>
</dbReference>
<reference evidence="7" key="1">
    <citation type="journal article" date="2023" name="Mol. Biol. Evol.">
        <title>Third-Generation Sequencing Reveals the Adaptive Role of the Epigenome in Three Deep-Sea Polychaetes.</title>
        <authorList>
            <person name="Perez M."/>
            <person name="Aroh O."/>
            <person name="Sun Y."/>
            <person name="Lan Y."/>
            <person name="Juniper S.K."/>
            <person name="Young C.R."/>
            <person name="Angers B."/>
            <person name="Qian P.Y."/>
        </authorList>
    </citation>
    <scope>NUCLEOTIDE SEQUENCE</scope>
    <source>
        <strain evidence="7">P08H-3</strain>
    </source>
</reference>
<dbReference type="PROSITE" id="PS50055">
    <property type="entry name" value="TYR_PHOSPHATASE_PTP"/>
    <property type="match status" value="2"/>
</dbReference>
<feature type="domain" description="Tyrosine specific protein phosphatases" evidence="6">
    <location>
        <begin position="79"/>
        <end position="150"/>
    </location>
</feature>
<dbReference type="CDD" id="cd00047">
    <property type="entry name" value="PTPc"/>
    <property type="match status" value="1"/>
</dbReference>
<dbReference type="GO" id="GO:0004725">
    <property type="term" value="F:protein tyrosine phosphatase activity"/>
    <property type="evidence" value="ECO:0007669"/>
    <property type="project" value="UniProtKB-EC"/>
</dbReference>
<evidence type="ECO:0000313" key="7">
    <source>
        <dbReference type="EMBL" id="KAK2143470.1"/>
    </source>
</evidence>
<dbReference type="Proteomes" id="UP001208570">
    <property type="component" value="Unassembled WGS sequence"/>
</dbReference>
<keyword evidence="4" id="KW-0904">Protein phosphatase</keyword>
<comment type="similarity">
    <text evidence="1">Belongs to the protein-tyrosine phosphatase family.</text>
</comment>
<protein>
    <recommendedName>
        <fullName evidence="2">protein-tyrosine-phosphatase</fullName>
        <ecNumber evidence="2">3.1.3.48</ecNumber>
    </recommendedName>
</protein>
<dbReference type="Pfam" id="PF00102">
    <property type="entry name" value="Y_phosphatase"/>
    <property type="match status" value="2"/>
</dbReference>
<name>A0AAD9MS70_9ANNE</name>
<dbReference type="PROSITE" id="PS50056">
    <property type="entry name" value="TYR_PHOSPHATASE_2"/>
    <property type="match status" value="1"/>
</dbReference>
<dbReference type="SMART" id="SM00404">
    <property type="entry name" value="PTPc_motif"/>
    <property type="match status" value="1"/>
</dbReference>
<evidence type="ECO:0000256" key="2">
    <source>
        <dbReference type="ARBA" id="ARBA00013064"/>
    </source>
</evidence>
<dbReference type="EC" id="3.1.3.48" evidence="2"/>
<sequence>MRFKTFIQKKVEPYWCERVGQSRSIGDFNVKTESLDISADYDIRVVTVNKGDQYRTIRHFHFKTWEDEGKPQYGSHTLLAFMERVHYFDKHAQGPLIVYCSAGVGRTGTFIALDILQQMAVKNQTVDIYNCVDRLRRERMIMVQAKHILDLKQANGNKDTGGFTDENGNKNRNLEVVPDDSEILFISGSHGNYINPLAIDSFAVHDSKIVTQMPLPHTMGDFWKLVMEQNCQAVIMLNELQDHDANCGPYWPDEIGSKKCYGEVEVELLAADIDRSSDFITIRDFRLEIIKKRSVAPPEVMTIRRFQLQSWPDKHKLPPQGNIYLI</sequence>
<feature type="domain" description="Tyrosine-protein phosphatase" evidence="5">
    <location>
        <begin position="166"/>
        <end position="326"/>
    </location>
</feature>
<gene>
    <name evidence="7" type="ORF">LSH36_839g05116</name>
</gene>
<organism evidence="7 8">
    <name type="scientific">Paralvinella palmiformis</name>
    <dbReference type="NCBI Taxonomy" id="53620"/>
    <lineage>
        <taxon>Eukaryota</taxon>
        <taxon>Metazoa</taxon>
        <taxon>Spiralia</taxon>
        <taxon>Lophotrochozoa</taxon>
        <taxon>Annelida</taxon>
        <taxon>Polychaeta</taxon>
        <taxon>Sedentaria</taxon>
        <taxon>Canalipalpata</taxon>
        <taxon>Terebellida</taxon>
        <taxon>Terebelliformia</taxon>
        <taxon>Alvinellidae</taxon>
        <taxon>Paralvinella</taxon>
    </lineage>
</organism>
<feature type="domain" description="Tyrosine-protein phosphatase" evidence="5">
    <location>
        <begin position="1"/>
        <end position="144"/>
    </location>
</feature>